<dbReference type="OrthoDB" id="6671793at2759"/>
<organism evidence="11 12">
    <name type="scientific">Acanthoscelides obtectus</name>
    <name type="common">Bean weevil</name>
    <name type="synonym">Bruchus obtectus</name>
    <dbReference type="NCBI Taxonomy" id="200917"/>
    <lineage>
        <taxon>Eukaryota</taxon>
        <taxon>Metazoa</taxon>
        <taxon>Ecdysozoa</taxon>
        <taxon>Arthropoda</taxon>
        <taxon>Hexapoda</taxon>
        <taxon>Insecta</taxon>
        <taxon>Pterygota</taxon>
        <taxon>Neoptera</taxon>
        <taxon>Endopterygota</taxon>
        <taxon>Coleoptera</taxon>
        <taxon>Polyphaga</taxon>
        <taxon>Cucujiformia</taxon>
        <taxon>Chrysomeloidea</taxon>
        <taxon>Chrysomelidae</taxon>
        <taxon>Bruchinae</taxon>
        <taxon>Bruchini</taxon>
        <taxon>Acanthoscelides</taxon>
    </lineage>
</organism>
<keyword evidence="8" id="KW-0675">Receptor</keyword>
<evidence type="ECO:0000256" key="6">
    <source>
        <dbReference type="ARBA" id="ARBA00022989"/>
    </source>
</evidence>
<comment type="caution">
    <text evidence="11">The sequence shown here is derived from an EMBL/GenBank/DDBJ whole genome shotgun (WGS) entry which is preliminary data.</text>
</comment>
<evidence type="ECO:0000256" key="9">
    <source>
        <dbReference type="ARBA" id="ARBA00023224"/>
    </source>
</evidence>
<comment type="subcellular location">
    <subcellularLocation>
        <location evidence="1">Cell membrane</location>
        <topology evidence="1">Multi-pass membrane protein</topology>
    </subcellularLocation>
</comment>
<evidence type="ECO:0000313" key="11">
    <source>
        <dbReference type="EMBL" id="CAH1986775.1"/>
    </source>
</evidence>
<keyword evidence="4 10" id="KW-0812">Transmembrane</keyword>
<dbReference type="Pfam" id="PF02949">
    <property type="entry name" value="7tm_6"/>
    <property type="match status" value="1"/>
</dbReference>
<keyword evidence="7 10" id="KW-0472">Membrane</keyword>
<dbReference type="GO" id="GO:0005886">
    <property type="term" value="C:plasma membrane"/>
    <property type="evidence" value="ECO:0007669"/>
    <property type="project" value="UniProtKB-SubCell"/>
</dbReference>
<dbReference type="GO" id="GO:0007165">
    <property type="term" value="P:signal transduction"/>
    <property type="evidence" value="ECO:0007669"/>
    <property type="project" value="UniProtKB-KW"/>
</dbReference>
<evidence type="ECO:0000256" key="10">
    <source>
        <dbReference type="SAM" id="Phobius"/>
    </source>
</evidence>
<evidence type="ECO:0000313" key="12">
    <source>
        <dbReference type="Proteomes" id="UP001152888"/>
    </source>
</evidence>
<evidence type="ECO:0000256" key="8">
    <source>
        <dbReference type="ARBA" id="ARBA00023170"/>
    </source>
</evidence>
<keyword evidence="2" id="KW-1003">Cell membrane</keyword>
<sequence>MNIFFRQMQNMFWEPKRDEKGRDKGEMAALNKVVDTTAFWYLFVSSCSLVTNLCIPIFSEGDKLIYEAYRPPGVTYFLALGTQAFTGFTHIFYGIFPFDMLFMILLSCTTLQFQLLNEEIRTLFAANLDNENAVADFRKKLKRCIGHYDFLLRYTKAINDEFSIPLAFSLVTMFGCHTVEMYRLAKAQSFAAALRSLLFVTVGVWMVFMKCFSIPAQRLTDEASMVGINIYFSPWHNHPKHSKPVIMIIARCQKLVKIIPCGLFELSLETGLAAIRAMVSYSMFLKTVDSMAGHKM</sequence>
<dbReference type="GO" id="GO:0004984">
    <property type="term" value="F:olfactory receptor activity"/>
    <property type="evidence" value="ECO:0007669"/>
    <property type="project" value="InterPro"/>
</dbReference>
<evidence type="ECO:0000256" key="7">
    <source>
        <dbReference type="ARBA" id="ARBA00023136"/>
    </source>
</evidence>
<reference evidence="11" key="1">
    <citation type="submission" date="2022-03" db="EMBL/GenBank/DDBJ databases">
        <authorList>
            <person name="Sayadi A."/>
        </authorList>
    </citation>
    <scope>NUCLEOTIDE SEQUENCE</scope>
</reference>
<evidence type="ECO:0000256" key="1">
    <source>
        <dbReference type="ARBA" id="ARBA00004651"/>
    </source>
</evidence>
<dbReference type="PANTHER" id="PTHR21137:SF35">
    <property type="entry name" value="ODORANT RECEPTOR 19A-RELATED"/>
    <property type="match status" value="1"/>
</dbReference>
<gene>
    <name evidence="11" type="ORF">ACAOBT_LOCUS17438</name>
</gene>
<name>A0A9P0PIA0_ACAOB</name>
<evidence type="ECO:0000256" key="4">
    <source>
        <dbReference type="ARBA" id="ARBA00022692"/>
    </source>
</evidence>
<keyword evidence="9" id="KW-0807">Transducer</keyword>
<dbReference type="GO" id="GO:0005549">
    <property type="term" value="F:odorant binding"/>
    <property type="evidence" value="ECO:0007669"/>
    <property type="project" value="InterPro"/>
</dbReference>
<feature type="transmembrane region" description="Helical" evidence="10">
    <location>
        <begin position="162"/>
        <end position="182"/>
    </location>
</feature>
<dbReference type="EMBL" id="CAKOFQ010007005">
    <property type="protein sequence ID" value="CAH1986775.1"/>
    <property type="molecule type" value="Genomic_DNA"/>
</dbReference>
<dbReference type="PANTHER" id="PTHR21137">
    <property type="entry name" value="ODORANT RECEPTOR"/>
    <property type="match status" value="1"/>
</dbReference>
<evidence type="ECO:0000256" key="5">
    <source>
        <dbReference type="ARBA" id="ARBA00022725"/>
    </source>
</evidence>
<proteinExistence type="predicted"/>
<feature type="transmembrane region" description="Helical" evidence="10">
    <location>
        <begin position="76"/>
        <end position="96"/>
    </location>
</feature>
<dbReference type="Proteomes" id="UP001152888">
    <property type="component" value="Unassembled WGS sequence"/>
</dbReference>
<dbReference type="AlphaFoldDB" id="A0A9P0PIA0"/>
<keyword evidence="12" id="KW-1185">Reference proteome</keyword>
<feature type="transmembrane region" description="Helical" evidence="10">
    <location>
        <begin position="189"/>
        <end position="208"/>
    </location>
</feature>
<protein>
    <submittedName>
        <fullName evidence="11">Uncharacterized protein</fullName>
    </submittedName>
</protein>
<dbReference type="InterPro" id="IPR004117">
    <property type="entry name" value="7tm6_olfct_rcpt"/>
</dbReference>
<accession>A0A9P0PIA0</accession>
<keyword evidence="6 10" id="KW-1133">Transmembrane helix</keyword>
<keyword evidence="5" id="KW-0552">Olfaction</keyword>
<evidence type="ECO:0000256" key="3">
    <source>
        <dbReference type="ARBA" id="ARBA00022606"/>
    </source>
</evidence>
<feature type="transmembrane region" description="Helical" evidence="10">
    <location>
        <begin position="38"/>
        <end position="55"/>
    </location>
</feature>
<keyword evidence="3" id="KW-0716">Sensory transduction</keyword>
<evidence type="ECO:0000256" key="2">
    <source>
        <dbReference type="ARBA" id="ARBA00022475"/>
    </source>
</evidence>